<accession>A0A4P9VZX0</accession>
<dbReference type="Proteomes" id="UP000269721">
    <property type="component" value="Unassembled WGS sequence"/>
</dbReference>
<feature type="transmembrane region" description="Helical" evidence="1">
    <location>
        <begin position="450"/>
        <end position="471"/>
    </location>
</feature>
<sequence length="510" mass="55433">AIRTIVYCSNTPALDSTGFPILNGTDPRLPSSTAIPSNIGKASYLLNFMFYLFVSSTQNPGASSFGDTNPCVMWFGENYPSSPIAVRPNATVQALASTAYKDSTYFPGPSTGYLQTIATPPVDLVNAYDISDDAEVLSQYQLRPWAIVAASAAASPQLGSAPQKALFNITAIPAIFSSPLGFNPTNGATPANGLFDTIEPRVWYSLDQTTDSLLGIQQVPFFETASNLTTVNDINTEMGNILRQTILALSKVDKSALTEANPAPSVLASFFDSVAEATNGLPYAGLTFQTVDHSNRTYQIGSDIRLTRAANYPAQGKRIVLFQALLGSALLRSSNPANLGTATITQGIRLMPDITTTALKSTYYISQYITLFLLYLLSAIVFLVFGRIAKISMFVNTQGAVLAILFLLWGNVQSKSECIEWVMKMRGQGLREYPFHDIASVILTISHRKYFLLSQVLVFLIVLVSVVISIVSEQLFVNGPAPLAYFIWPPFAFYRSLTLINEASFLQGSR</sequence>
<dbReference type="AlphaFoldDB" id="A0A4P9VZX0"/>
<feature type="transmembrane region" description="Helical" evidence="1">
    <location>
        <begin position="368"/>
        <end position="385"/>
    </location>
</feature>
<protein>
    <submittedName>
        <fullName evidence="2">Uncharacterized protein</fullName>
    </submittedName>
</protein>
<dbReference type="EMBL" id="ML000655">
    <property type="protein sequence ID" value="RKO83958.1"/>
    <property type="molecule type" value="Genomic_DNA"/>
</dbReference>
<feature type="non-terminal residue" evidence="2">
    <location>
        <position position="1"/>
    </location>
</feature>
<evidence type="ECO:0000256" key="1">
    <source>
        <dbReference type="SAM" id="Phobius"/>
    </source>
</evidence>
<evidence type="ECO:0000313" key="2">
    <source>
        <dbReference type="EMBL" id="RKO83958.1"/>
    </source>
</evidence>
<reference evidence="3" key="1">
    <citation type="journal article" date="2018" name="Nat. Microbiol.">
        <title>Leveraging single-cell genomics to expand the fungal tree of life.</title>
        <authorList>
            <person name="Ahrendt S.R."/>
            <person name="Quandt C.A."/>
            <person name="Ciobanu D."/>
            <person name="Clum A."/>
            <person name="Salamov A."/>
            <person name="Andreopoulos B."/>
            <person name="Cheng J.F."/>
            <person name="Woyke T."/>
            <person name="Pelin A."/>
            <person name="Henrissat B."/>
            <person name="Reynolds N.K."/>
            <person name="Benny G.L."/>
            <person name="Smith M.E."/>
            <person name="James T.Y."/>
            <person name="Grigoriev I.V."/>
        </authorList>
    </citation>
    <scope>NUCLEOTIDE SEQUENCE [LARGE SCALE GENOMIC DNA]</scope>
</reference>
<keyword evidence="1" id="KW-1133">Transmembrane helix</keyword>
<organism evidence="2 3">
    <name type="scientific">Blyttiomyces helicus</name>
    <dbReference type="NCBI Taxonomy" id="388810"/>
    <lineage>
        <taxon>Eukaryota</taxon>
        <taxon>Fungi</taxon>
        <taxon>Fungi incertae sedis</taxon>
        <taxon>Chytridiomycota</taxon>
        <taxon>Chytridiomycota incertae sedis</taxon>
        <taxon>Chytridiomycetes</taxon>
        <taxon>Chytridiomycetes incertae sedis</taxon>
        <taxon>Blyttiomyces</taxon>
    </lineage>
</organism>
<proteinExistence type="predicted"/>
<gene>
    <name evidence="2" type="ORF">BDK51DRAFT_29199</name>
</gene>
<evidence type="ECO:0000313" key="3">
    <source>
        <dbReference type="Proteomes" id="UP000269721"/>
    </source>
</evidence>
<name>A0A4P9VZX0_9FUNG</name>
<keyword evidence="1" id="KW-0812">Transmembrane</keyword>
<dbReference type="OrthoDB" id="8061355at2759"/>
<keyword evidence="1" id="KW-0472">Membrane</keyword>
<keyword evidence="3" id="KW-1185">Reference proteome</keyword>
<feature type="non-terminal residue" evidence="2">
    <location>
        <position position="510"/>
    </location>
</feature>